<name>A0A1I3LBS9_9ACTN</name>
<dbReference type="Proteomes" id="UP000199111">
    <property type="component" value="Unassembled WGS sequence"/>
</dbReference>
<dbReference type="GeneID" id="96297618"/>
<proteinExistence type="predicted"/>
<keyword evidence="2" id="KW-1185">Reference proteome</keyword>
<evidence type="ECO:0000313" key="2">
    <source>
        <dbReference type="Proteomes" id="UP000199111"/>
    </source>
</evidence>
<dbReference type="EMBL" id="FOQY01000005">
    <property type="protein sequence ID" value="SFI82213.1"/>
    <property type="molecule type" value="Genomic_DNA"/>
</dbReference>
<dbReference type="AlphaFoldDB" id="A0A1I3LBS9"/>
<evidence type="ECO:0000313" key="1">
    <source>
        <dbReference type="EMBL" id="SFI82213.1"/>
    </source>
</evidence>
<protein>
    <submittedName>
        <fullName evidence="1">Uncharacterized protein</fullName>
    </submittedName>
</protein>
<accession>A0A1I3LBS9</accession>
<dbReference type="RefSeq" id="WP_093886568.1">
    <property type="nucleotide sequence ID" value="NZ_FOQY01000005.1"/>
</dbReference>
<gene>
    <name evidence="1" type="ORF">SAMN05216275_10586</name>
</gene>
<sequence length="86" mass="9532">MTDANCGPGGFCGYCEVPCFLRGQEDESFSALLERGPEGDFEEFSEDLESSDSEALGCPRWDDPDADCDECDVNFFCFNDYESPEA</sequence>
<reference evidence="2" key="1">
    <citation type="submission" date="2016-10" db="EMBL/GenBank/DDBJ databases">
        <authorList>
            <person name="Varghese N."/>
            <person name="Submissions S."/>
        </authorList>
    </citation>
    <scope>NUCLEOTIDE SEQUENCE [LARGE SCALE GENOMIC DNA]</scope>
    <source>
        <strain evidence="2">CGMCC 4.2126</strain>
    </source>
</reference>
<organism evidence="1 2">
    <name type="scientific">Streptosporangium canum</name>
    <dbReference type="NCBI Taxonomy" id="324952"/>
    <lineage>
        <taxon>Bacteria</taxon>
        <taxon>Bacillati</taxon>
        <taxon>Actinomycetota</taxon>
        <taxon>Actinomycetes</taxon>
        <taxon>Streptosporangiales</taxon>
        <taxon>Streptosporangiaceae</taxon>
        <taxon>Streptosporangium</taxon>
    </lineage>
</organism>